<feature type="chain" id="PRO_5046968863" description="DUF4124 domain-containing protein" evidence="2">
    <location>
        <begin position="22"/>
        <end position="138"/>
    </location>
</feature>
<evidence type="ECO:0008006" key="5">
    <source>
        <dbReference type="Google" id="ProtNLM"/>
    </source>
</evidence>
<sequence length="138" mass="14838">MRHAMLCCGLAGLLLAGQAGAEVYKCLKDGQVIYADRPCDGKRLDYTGGAVSSADAFPVPDPTQAPPPTPEPIASNEPADPGEPARIDPDQRATDLCSVDNPNRDTVFCSPDNLRRLYDWRARPRPPQPAGGGIRLRK</sequence>
<feature type="region of interest" description="Disordered" evidence="1">
    <location>
        <begin position="119"/>
        <end position="138"/>
    </location>
</feature>
<evidence type="ECO:0000256" key="1">
    <source>
        <dbReference type="SAM" id="MobiDB-lite"/>
    </source>
</evidence>
<dbReference type="RefSeq" id="WP_018748639.1">
    <property type="nucleotide sequence ID" value="NZ_BSOZ01000022.1"/>
</dbReference>
<protein>
    <recommendedName>
        <fullName evidence="5">DUF4124 domain-containing protein</fullName>
    </recommendedName>
</protein>
<gene>
    <name evidence="3" type="ORF">GCM10007860_17980</name>
</gene>
<evidence type="ECO:0000313" key="3">
    <source>
        <dbReference type="EMBL" id="GLS04651.1"/>
    </source>
</evidence>
<dbReference type="EMBL" id="BSOZ01000022">
    <property type="protein sequence ID" value="GLS04651.1"/>
    <property type="molecule type" value="Genomic_DNA"/>
</dbReference>
<feature type="compositionally biased region" description="Basic and acidic residues" evidence="1">
    <location>
        <begin position="83"/>
        <end position="93"/>
    </location>
</feature>
<comment type="caution">
    <text evidence="3">The sequence shown here is derived from an EMBL/GenBank/DDBJ whole genome shotgun (WGS) entry which is preliminary data.</text>
</comment>
<organism evidence="3 4">
    <name type="scientific">Chitiniphilus shinanonensis</name>
    <dbReference type="NCBI Taxonomy" id="553088"/>
    <lineage>
        <taxon>Bacteria</taxon>
        <taxon>Pseudomonadati</taxon>
        <taxon>Pseudomonadota</taxon>
        <taxon>Betaproteobacteria</taxon>
        <taxon>Neisseriales</taxon>
        <taxon>Chitinibacteraceae</taxon>
        <taxon>Chitiniphilus</taxon>
    </lineage>
</organism>
<accession>A0ABQ6BTM4</accession>
<reference evidence="4" key="1">
    <citation type="journal article" date="2019" name="Int. J. Syst. Evol. Microbiol.">
        <title>The Global Catalogue of Microorganisms (GCM) 10K type strain sequencing project: providing services to taxonomists for standard genome sequencing and annotation.</title>
        <authorList>
            <consortium name="The Broad Institute Genomics Platform"/>
            <consortium name="The Broad Institute Genome Sequencing Center for Infectious Disease"/>
            <person name="Wu L."/>
            <person name="Ma J."/>
        </authorList>
    </citation>
    <scope>NUCLEOTIDE SEQUENCE [LARGE SCALE GENOMIC DNA]</scope>
    <source>
        <strain evidence="4">NBRC 104970</strain>
    </source>
</reference>
<evidence type="ECO:0000313" key="4">
    <source>
        <dbReference type="Proteomes" id="UP001156836"/>
    </source>
</evidence>
<feature type="compositionally biased region" description="Pro residues" evidence="1">
    <location>
        <begin position="59"/>
        <end position="71"/>
    </location>
</feature>
<evidence type="ECO:0000256" key="2">
    <source>
        <dbReference type="SAM" id="SignalP"/>
    </source>
</evidence>
<proteinExistence type="predicted"/>
<keyword evidence="4" id="KW-1185">Reference proteome</keyword>
<keyword evidence="2" id="KW-0732">Signal</keyword>
<dbReference type="Proteomes" id="UP001156836">
    <property type="component" value="Unassembled WGS sequence"/>
</dbReference>
<name>A0ABQ6BTM4_9NEIS</name>
<feature type="signal peptide" evidence="2">
    <location>
        <begin position="1"/>
        <end position="21"/>
    </location>
</feature>
<feature type="region of interest" description="Disordered" evidence="1">
    <location>
        <begin position="50"/>
        <end position="105"/>
    </location>
</feature>